<dbReference type="InterPro" id="IPR010981">
    <property type="entry name" value="SinR/SinI_dimer_dom"/>
</dbReference>
<sequence length="115" mass="13621">MIGKRIVHYRMQKDMSVDELAKRTNISMKYLSDLEQNIWMYPSVQYVERIAQVLDVSVHHLLGPQSDEERASDLDEDWLEVVQKAMSSNVTKEEFKEYLESQQRETDRQNKKGID</sequence>
<dbReference type="InterPro" id="IPR050807">
    <property type="entry name" value="TransReg_Diox_bact_type"/>
</dbReference>
<dbReference type="GO" id="GO:0046983">
    <property type="term" value="F:protein dimerization activity"/>
    <property type="evidence" value="ECO:0007669"/>
    <property type="project" value="InterPro"/>
</dbReference>
<dbReference type="Gene3D" id="1.10.260.40">
    <property type="entry name" value="lambda repressor-like DNA-binding domains"/>
    <property type="match status" value="1"/>
</dbReference>
<evidence type="ECO:0000259" key="4">
    <source>
        <dbReference type="PROSITE" id="PS51500"/>
    </source>
</evidence>
<dbReference type="SUPFAM" id="SSF47406">
    <property type="entry name" value="SinR repressor dimerisation domain-like"/>
    <property type="match status" value="1"/>
</dbReference>
<gene>
    <name evidence="5" type="primary">sinI</name>
    <name evidence="5" type="ORF">D7Z54_09690</name>
</gene>
<dbReference type="Proteomes" id="UP000275076">
    <property type="component" value="Unassembled WGS sequence"/>
</dbReference>
<dbReference type="InterPro" id="IPR010982">
    <property type="entry name" value="Lambda_DNA-bd_dom_sf"/>
</dbReference>
<protein>
    <submittedName>
        <fullName evidence="5">DNA-binding anti-repressor SinI</fullName>
    </submittedName>
</protein>
<dbReference type="CDD" id="cd00093">
    <property type="entry name" value="HTH_XRE"/>
    <property type="match status" value="1"/>
</dbReference>
<dbReference type="SMART" id="SM00530">
    <property type="entry name" value="HTH_XRE"/>
    <property type="match status" value="1"/>
</dbReference>
<accession>A0A428N5M2</accession>
<feature type="domain" description="Sin" evidence="4">
    <location>
        <begin position="65"/>
        <end position="103"/>
    </location>
</feature>
<dbReference type="PANTHER" id="PTHR46797:SF13">
    <property type="entry name" value="HTH-TYPE TRANSCRIPTIONAL REGULATOR SINR"/>
    <property type="match status" value="1"/>
</dbReference>
<dbReference type="InterPro" id="IPR036281">
    <property type="entry name" value="SinR/SinI_dimer_dom_sf"/>
</dbReference>
<dbReference type="SUPFAM" id="SSF47413">
    <property type="entry name" value="lambda repressor-like DNA-binding domains"/>
    <property type="match status" value="1"/>
</dbReference>
<dbReference type="RefSeq" id="WP_125555638.1">
    <property type="nucleotide sequence ID" value="NZ_RBVX01000007.1"/>
</dbReference>
<dbReference type="GO" id="GO:0005829">
    <property type="term" value="C:cytosol"/>
    <property type="evidence" value="ECO:0007669"/>
    <property type="project" value="TreeGrafter"/>
</dbReference>
<feature type="domain" description="HTH cro/C1-type" evidence="3">
    <location>
        <begin position="6"/>
        <end position="61"/>
    </location>
</feature>
<reference evidence="5 6" key="1">
    <citation type="submission" date="2018-10" db="EMBL/GenBank/DDBJ databases">
        <title>Draft genome sequence of Bacillus salarius IM0101, isolated from a hypersaline soil in Inner Mongolia, China.</title>
        <authorList>
            <person name="Yamprayoonswat W."/>
            <person name="Boonvisut S."/>
            <person name="Jumpathong W."/>
            <person name="Sittihan S."/>
            <person name="Ruangsuj P."/>
            <person name="Wanthongcharoen S."/>
            <person name="Thongpramul N."/>
            <person name="Pimmason S."/>
            <person name="Yu B."/>
            <person name="Yasawong M."/>
        </authorList>
    </citation>
    <scope>NUCLEOTIDE SEQUENCE [LARGE SCALE GENOMIC DNA]</scope>
    <source>
        <strain evidence="5 6">IM0101</strain>
    </source>
</reference>
<feature type="region of interest" description="Disordered" evidence="2">
    <location>
        <begin position="93"/>
        <end position="115"/>
    </location>
</feature>
<comment type="caution">
    <text evidence="5">The sequence shown here is derived from an EMBL/GenBank/DDBJ whole genome shotgun (WGS) entry which is preliminary data.</text>
</comment>
<evidence type="ECO:0000313" key="6">
    <source>
        <dbReference type="Proteomes" id="UP000275076"/>
    </source>
</evidence>
<evidence type="ECO:0000256" key="1">
    <source>
        <dbReference type="ARBA" id="ARBA00023125"/>
    </source>
</evidence>
<evidence type="ECO:0000259" key="3">
    <source>
        <dbReference type="PROSITE" id="PS50943"/>
    </source>
</evidence>
<dbReference type="OrthoDB" id="2969786at2"/>
<dbReference type="Pfam" id="PF01381">
    <property type="entry name" value="HTH_3"/>
    <property type="match status" value="1"/>
</dbReference>
<dbReference type="PANTHER" id="PTHR46797">
    <property type="entry name" value="HTH-TYPE TRANSCRIPTIONAL REGULATOR"/>
    <property type="match status" value="1"/>
</dbReference>
<name>A0A428N5M2_9BACI</name>
<keyword evidence="6" id="KW-1185">Reference proteome</keyword>
<dbReference type="PROSITE" id="PS51500">
    <property type="entry name" value="SIN"/>
    <property type="match status" value="1"/>
</dbReference>
<evidence type="ECO:0000256" key="2">
    <source>
        <dbReference type="SAM" id="MobiDB-lite"/>
    </source>
</evidence>
<dbReference type="EMBL" id="RBVX01000007">
    <property type="protein sequence ID" value="RSL33579.1"/>
    <property type="molecule type" value="Genomic_DNA"/>
</dbReference>
<dbReference type="GO" id="GO:0003677">
    <property type="term" value="F:DNA binding"/>
    <property type="evidence" value="ECO:0007669"/>
    <property type="project" value="UniProtKB-KW"/>
</dbReference>
<proteinExistence type="predicted"/>
<dbReference type="InterPro" id="IPR001387">
    <property type="entry name" value="Cro/C1-type_HTH"/>
</dbReference>
<evidence type="ECO:0000313" key="5">
    <source>
        <dbReference type="EMBL" id="RSL33579.1"/>
    </source>
</evidence>
<dbReference type="GO" id="GO:0003700">
    <property type="term" value="F:DNA-binding transcription factor activity"/>
    <property type="evidence" value="ECO:0007669"/>
    <property type="project" value="TreeGrafter"/>
</dbReference>
<keyword evidence="1 5" id="KW-0238">DNA-binding</keyword>
<dbReference type="PROSITE" id="PS50943">
    <property type="entry name" value="HTH_CROC1"/>
    <property type="match status" value="1"/>
</dbReference>
<organism evidence="5 6">
    <name type="scientific">Salibacterium salarium</name>
    <dbReference type="NCBI Taxonomy" id="284579"/>
    <lineage>
        <taxon>Bacteria</taxon>
        <taxon>Bacillati</taxon>
        <taxon>Bacillota</taxon>
        <taxon>Bacilli</taxon>
        <taxon>Bacillales</taxon>
        <taxon>Bacillaceae</taxon>
    </lineage>
</organism>
<dbReference type="AlphaFoldDB" id="A0A428N5M2"/>
<dbReference type="Pfam" id="PF08671">
    <property type="entry name" value="SinI"/>
    <property type="match status" value="1"/>
</dbReference>